<dbReference type="AlphaFoldDB" id="A0AAN9R7B6"/>
<dbReference type="Proteomes" id="UP001367508">
    <property type="component" value="Unassembled WGS sequence"/>
</dbReference>
<accession>A0AAN9R7B6</accession>
<reference evidence="1 2" key="1">
    <citation type="submission" date="2024-01" db="EMBL/GenBank/DDBJ databases">
        <title>The genomes of 5 underutilized Papilionoideae crops provide insights into root nodulation and disease resistanc.</title>
        <authorList>
            <person name="Jiang F."/>
        </authorList>
    </citation>
    <scope>NUCLEOTIDE SEQUENCE [LARGE SCALE GENOMIC DNA]</scope>
    <source>
        <strain evidence="1">LVBAO_FW01</strain>
        <tissue evidence="1">Leaves</tissue>
    </source>
</reference>
<organism evidence="1 2">
    <name type="scientific">Canavalia gladiata</name>
    <name type="common">Sword bean</name>
    <name type="synonym">Dolichos gladiatus</name>
    <dbReference type="NCBI Taxonomy" id="3824"/>
    <lineage>
        <taxon>Eukaryota</taxon>
        <taxon>Viridiplantae</taxon>
        <taxon>Streptophyta</taxon>
        <taxon>Embryophyta</taxon>
        <taxon>Tracheophyta</taxon>
        <taxon>Spermatophyta</taxon>
        <taxon>Magnoliopsida</taxon>
        <taxon>eudicotyledons</taxon>
        <taxon>Gunneridae</taxon>
        <taxon>Pentapetalae</taxon>
        <taxon>rosids</taxon>
        <taxon>fabids</taxon>
        <taxon>Fabales</taxon>
        <taxon>Fabaceae</taxon>
        <taxon>Papilionoideae</taxon>
        <taxon>50 kb inversion clade</taxon>
        <taxon>NPAAA clade</taxon>
        <taxon>indigoferoid/millettioid clade</taxon>
        <taxon>Phaseoleae</taxon>
        <taxon>Canavalia</taxon>
    </lineage>
</organism>
<dbReference type="EMBL" id="JAYMYQ010000001">
    <property type="protein sequence ID" value="KAK7360529.1"/>
    <property type="molecule type" value="Genomic_DNA"/>
</dbReference>
<proteinExistence type="predicted"/>
<evidence type="ECO:0000313" key="1">
    <source>
        <dbReference type="EMBL" id="KAK7360529.1"/>
    </source>
</evidence>
<comment type="caution">
    <text evidence="1">The sequence shown here is derived from an EMBL/GenBank/DDBJ whole genome shotgun (WGS) entry which is preliminary data.</text>
</comment>
<sequence length="150" mass="17042">MNPPNFGTFEWRTTTLSGVHNDRPVLFKSLLAEIRPPRYPKAERHHIPIGGLGSRRKIVQNPYKRFDPLTYKTCHTANHGRPRTPGVASVINSRYCNWAPALPVIAIGPQTSRKSPGHLNFQKFHLGPKLLEITIRPLNFQKFHLGPKLP</sequence>
<gene>
    <name evidence="1" type="ORF">VNO77_02531</name>
</gene>
<evidence type="ECO:0000313" key="2">
    <source>
        <dbReference type="Proteomes" id="UP001367508"/>
    </source>
</evidence>
<name>A0AAN9R7B6_CANGL</name>
<protein>
    <submittedName>
        <fullName evidence="1">Uncharacterized protein</fullName>
    </submittedName>
</protein>
<keyword evidence="2" id="KW-1185">Reference proteome</keyword>